<name>A0A6A0A5V3_HAELA</name>
<keyword evidence="2" id="KW-1185">Reference proteome</keyword>
<protein>
    <submittedName>
        <fullName evidence="1">Uncharacterized protein</fullName>
    </submittedName>
</protein>
<evidence type="ECO:0000313" key="1">
    <source>
        <dbReference type="EMBL" id="GFH27885.1"/>
    </source>
</evidence>
<comment type="caution">
    <text evidence="1">The sequence shown here is derived from an EMBL/GenBank/DDBJ whole genome shotgun (WGS) entry which is preliminary data.</text>
</comment>
<proteinExistence type="predicted"/>
<feature type="non-terminal residue" evidence="1">
    <location>
        <position position="1"/>
    </location>
</feature>
<dbReference type="EMBL" id="BLLF01003659">
    <property type="protein sequence ID" value="GFH27885.1"/>
    <property type="molecule type" value="Genomic_DNA"/>
</dbReference>
<sequence length="77" mass="8059">MAEVWAGIFRPMRWASARIGACGKAGQGTGWTVVRSGGRSELVGRFGLGRLGGGWGTGKMRRSFSVQVGEDTVSVSA</sequence>
<dbReference type="AlphaFoldDB" id="A0A6A0A5V3"/>
<dbReference type="Proteomes" id="UP000485058">
    <property type="component" value="Unassembled WGS sequence"/>
</dbReference>
<evidence type="ECO:0000313" key="2">
    <source>
        <dbReference type="Proteomes" id="UP000485058"/>
    </source>
</evidence>
<organism evidence="1 2">
    <name type="scientific">Haematococcus lacustris</name>
    <name type="common">Green alga</name>
    <name type="synonym">Haematococcus pluvialis</name>
    <dbReference type="NCBI Taxonomy" id="44745"/>
    <lineage>
        <taxon>Eukaryota</taxon>
        <taxon>Viridiplantae</taxon>
        <taxon>Chlorophyta</taxon>
        <taxon>core chlorophytes</taxon>
        <taxon>Chlorophyceae</taxon>
        <taxon>CS clade</taxon>
        <taxon>Chlamydomonadales</taxon>
        <taxon>Haematococcaceae</taxon>
        <taxon>Haematococcus</taxon>
    </lineage>
</organism>
<reference evidence="1 2" key="1">
    <citation type="submission" date="2020-02" db="EMBL/GenBank/DDBJ databases">
        <title>Draft genome sequence of Haematococcus lacustris strain NIES-144.</title>
        <authorList>
            <person name="Morimoto D."/>
            <person name="Nakagawa S."/>
            <person name="Yoshida T."/>
            <person name="Sawayama S."/>
        </authorList>
    </citation>
    <scope>NUCLEOTIDE SEQUENCE [LARGE SCALE GENOMIC DNA]</scope>
    <source>
        <strain evidence="1 2">NIES-144</strain>
    </source>
</reference>
<accession>A0A6A0A5V3</accession>
<gene>
    <name evidence="1" type="ORF">HaLaN_26274</name>
</gene>